<reference evidence="3 4" key="1">
    <citation type="submission" date="2017-06" db="EMBL/GenBank/DDBJ databases">
        <title>Genome of Fusarium nygamai isolate CS10214.</title>
        <authorList>
            <person name="Gardiner D.M."/>
            <person name="Obanor F."/>
            <person name="Kazan K."/>
        </authorList>
    </citation>
    <scope>NUCLEOTIDE SEQUENCE [LARGE SCALE GENOMIC DNA]</scope>
    <source>
        <strain evidence="3 4">CS10214</strain>
    </source>
</reference>
<dbReference type="EMBL" id="MTQA01000188">
    <property type="protein sequence ID" value="PNP74965.1"/>
    <property type="molecule type" value="Genomic_DNA"/>
</dbReference>
<dbReference type="PANTHER" id="PTHR43798:SF31">
    <property type="entry name" value="AB HYDROLASE SUPERFAMILY PROTEIN YCLE"/>
    <property type="match status" value="1"/>
</dbReference>
<gene>
    <name evidence="3" type="ORF">FNYG_11689</name>
</gene>
<dbReference type="Proteomes" id="UP000236664">
    <property type="component" value="Unassembled WGS sequence"/>
</dbReference>
<evidence type="ECO:0000259" key="2">
    <source>
        <dbReference type="Pfam" id="PF00561"/>
    </source>
</evidence>
<dbReference type="AlphaFoldDB" id="A0A2K0VY73"/>
<dbReference type="STRING" id="42673.A0A2K0VY73"/>
<accession>A0A2K0VY73</accession>
<dbReference type="OrthoDB" id="10249433at2759"/>
<dbReference type="Pfam" id="PF00561">
    <property type="entry name" value="Abhydrolase_1"/>
    <property type="match status" value="1"/>
</dbReference>
<dbReference type="GO" id="GO:0016787">
    <property type="term" value="F:hydrolase activity"/>
    <property type="evidence" value="ECO:0007669"/>
    <property type="project" value="UniProtKB-KW"/>
</dbReference>
<dbReference type="InterPro" id="IPR000073">
    <property type="entry name" value="AB_hydrolase_1"/>
</dbReference>
<name>A0A2K0VY73_GIBNY</name>
<evidence type="ECO:0000256" key="1">
    <source>
        <dbReference type="ARBA" id="ARBA00022801"/>
    </source>
</evidence>
<evidence type="ECO:0000313" key="4">
    <source>
        <dbReference type="Proteomes" id="UP000236664"/>
    </source>
</evidence>
<dbReference type="InterPro" id="IPR050266">
    <property type="entry name" value="AB_hydrolase_sf"/>
</dbReference>
<organism evidence="3 4">
    <name type="scientific">Gibberella nygamai</name>
    <name type="common">Bean root rot disease fungus</name>
    <name type="synonym">Fusarium nygamai</name>
    <dbReference type="NCBI Taxonomy" id="42673"/>
    <lineage>
        <taxon>Eukaryota</taxon>
        <taxon>Fungi</taxon>
        <taxon>Dikarya</taxon>
        <taxon>Ascomycota</taxon>
        <taxon>Pezizomycotina</taxon>
        <taxon>Sordariomycetes</taxon>
        <taxon>Hypocreomycetidae</taxon>
        <taxon>Hypocreales</taxon>
        <taxon>Nectriaceae</taxon>
        <taxon>Fusarium</taxon>
        <taxon>Fusarium fujikuroi species complex</taxon>
    </lineage>
</organism>
<keyword evidence="4" id="KW-1185">Reference proteome</keyword>
<protein>
    <recommendedName>
        <fullName evidence="2">AB hydrolase-1 domain-containing protein</fullName>
    </recommendedName>
</protein>
<feature type="domain" description="AB hydrolase-1" evidence="2">
    <location>
        <begin position="42"/>
        <end position="142"/>
    </location>
</feature>
<keyword evidence="1" id="KW-0378">Hydrolase</keyword>
<dbReference type="GO" id="GO:0016020">
    <property type="term" value="C:membrane"/>
    <property type="evidence" value="ECO:0007669"/>
    <property type="project" value="TreeGrafter"/>
</dbReference>
<dbReference type="SUPFAM" id="SSF53474">
    <property type="entry name" value="alpha/beta-Hydrolases"/>
    <property type="match status" value="1"/>
</dbReference>
<dbReference type="Gene3D" id="3.40.50.1820">
    <property type="entry name" value="alpha/beta hydrolase"/>
    <property type="match status" value="1"/>
</dbReference>
<evidence type="ECO:0000313" key="3">
    <source>
        <dbReference type="EMBL" id="PNP74965.1"/>
    </source>
</evidence>
<sequence>MALAVPQTDPSTTVPPKTGAIITGDGVSLTYTQQGPEDGKQMLFIHGWHQTAAQWQKQVAYFPMAGFRVTTYDLRGHGDFSKPTYGYRISRFAADLNDLLAKLNLKDFTIVAHSMGCCVTWAFWDQYPDSRKLITRLVLVDEPATLVIDPTWPEGKAEELATIFTLDSVFTTAYNTI</sequence>
<dbReference type="PANTHER" id="PTHR43798">
    <property type="entry name" value="MONOACYLGLYCEROL LIPASE"/>
    <property type="match status" value="1"/>
</dbReference>
<proteinExistence type="predicted"/>
<comment type="caution">
    <text evidence="3">The sequence shown here is derived from an EMBL/GenBank/DDBJ whole genome shotgun (WGS) entry which is preliminary data.</text>
</comment>
<dbReference type="InterPro" id="IPR029058">
    <property type="entry name" value="AB_hydrolase_fold"/>
</dbReference>